<evidence type="ECO:0000259" key="8">
    <source>
        <dbReference type="Pfam" id="PF03807"/>
    </source>
</evidence>
<organism evidence="10">
    <name type="scientific">Chlorobium chlorochromatii (strain CaD3)</name>
    <dbReference type="NCBI Taxonomy" id="340177"/>
    <lineage>
        <taxon>Bacteria</taxon>
        <taxon>Pseudomonadati</taxon>
        <taxon>Chlorobiota</taxon>
        <taxon>Chlorobiia</taxon>
        <taxon>Chlorobiales</taxon>
        <taxon>Chlorobiaceae</taxon>
        <taxon>Chlorobium/Pelodictyon group</taxon>
        <taxon>Chlorobium</taxon>
    </lineage>
</organism>
<dbReference type="GO" id="GO:0004735">
    <property type="term" value="F:pyrroline-5-carboxylate reductase activity"/>
    <property type="evidence" value="ECO:0007669"/>
    <property type="project" value="UniProtKB-UniRule"/>
</dbReference>
<dbReference type="HAMAP" id="MF_01925">
    <property type="entry name" value="P5C_reductase"/>
    <property type="match status" value="1"/>
</dbReference>
<dbReference type="Pfam" id="PF03807">
    <property type="entry name" value="F420_oxidored"/>
    <property type="match status" value="1"/>
</dbReference>
<dbReference type="InterPro" id="IPR036291">
    <property type="entry name" value="NAD(P)-bd_dom_sf"/>
</dbReference>
<evidence type="ECO:0000256" key="5">
    <source>
        <dbReference type="NCBIfam" id="TIGR00112"/>
    </source>
</evidence>
<dbReference type="PROSITE" id="PS00521">
    <property type="entry name" value="P5CR"/>
    <property type="match status" value="1"/>
</dbReference>
<sequence>MLLRHKILSLNGTLSSFENKRPMQQKLRIGFIGTGRIAQALIGGMSNSPKFTLFGYDKEATALATVAANYPLQPCSSIAEVGSSADVIILAVKPYQIADVLAELKSTLQPSHLLISVAAGISTTFMAEWTSPETRIVRAMPNTPMLVGLGMTALCCGTQATSEDMACAVELFSAAGRTVVLDEVQMDGATAVSGSGPAYMFYLLEALAKGGEACGLVYADALLLASQTMLGAATMVMQSSKSPAELQHDVTTPGGTTEAGLRVMDVKQVSDAMQQCVAAAAARSRELMK</sequence>
<keyword evidence="4" id="KW-0963">Cytoplasm</keyword>
<dbReference type="InterPro" id="IPR053790">
    <property type="entry name" value="P5CR-like_CS"/>
</dbReference>
<accession>Q3APZ3</accession>
<comment type="catalytic activity">
    <reaction evidence="4 7">
        <text>L-proline + NADP(+) = (S)-1-pyrroline-5-carboxylate + NADPH + 2 H(+)</text>
        <dbReference type="Rhea" id="RHEA:14109"/>
        <dbReference type="ChEBI" id="CHEBI:15378"/>
        <dbReference type="ChEBI" id="CHEBI:17388"/>
        <dbReference type="ChEBI" id="CHEBI:57783"/>
        <dbReference type="ChEBI" id="CHEBI:58349"/>
        <dbReference type="ChEBI" id="CHEBI:60039"/>
        <dbReference type="EC" id="1.5.1.2"/>
    </reaction>
</comment>
<dbReference type="eggNOG" id="COG0345">
    <property type="taxonomic scope" value="Bacteria"/>
</dbReference>
<dbReference type="STRING" id="340177.Cag_1680"/>
<evidence type="ECO:0000313" key="10">
    <source>
        <dbReference type="EMBL" id="ABB28932.1"/>
    </source>
</evidence>
<dbReference type="KEGG" id="cch:Cag_1680"/>
<dbReference type="FunFam" id="1.10.3730.10:FF:000001">
    <property type="entry name" value="Pyrroline-5-carboxylate reductase"/>
    <property type="match status" value="1"/>
</dbReference>
<dbReference type="InterPro" id="IPR029036">
    <property type="entry name" value="P5CR_dimer"/>
</dbReference>
<evidence type="ECO:0000256" key="1">
    <source>
        <dbReference type="ARBA" id="ARBA00005525"/>
    </source>
</evidence>
<dbReference type="HOGENOM" id="CLU_042344_3_1_10"/>
<dbReference type="PANTHER" id="PTHR11645:SF0">
    <property type="entry name" value="PYRROLINE-5-CARBOXYLATE REDUCTASE 3"/>
    <property type="match status" value="1"/>
</dbReference>
<evidence type="ECO:0000256" key="7">
    <source>
        <dbReference type="RuleBase" id="RU003903"/>
    </source>
</evidence>
<feature type="domain" description="Pyrroline-5-carboxylate reductase dimerisation" evidence="9">
    <location>
        <begin position="183"/>
        <end position="287"/>
    </location>
</feature>
<dbReference type="PIRSF" id="PIRSF000193">
    <property type="entry name" value="Pyrrol-5-carb_rd"/>
    <property type="match status" value="1"/>
</dbReference>
<name>Q3APZ3_CHLCH</name>
<dbReference type="NCBIfam" id="TIGR00112">
    <property type="entry name" value="proC"/>
    <property type="match status" value="1"/>
</dbReference>
<dbReference type="Gene3D" id="1.10.3730.10">
    <property type="entry name" value="ProC C-terminal domain-like"/>
    <property type="match status" value="1"/>
</dbReference>
<comment type="function">
    <text evidence="4">Catalyzes the reduction of 1-pyrroline-5-carboxylate (PCA) to L-proline.</text>
</comment>
<dbReference type="InterPro" id="IPR008927">
    <property type="entry name" value="6-PGluconate_DH-like_C_sf"/>
</dbReference>
<evidence type="ECO:0000256" key="6">
    <source>
        <dbReference type="PIRSR" id="PIRSR000193-1"/>
    </source>
</evidence>
<keyword evidence="3 4" id="KW-0560">Oxidoreductase</keyword>
<evidence type="ECO:0000259" key="9">
    <source>
        <dbReference type="Pfam" id="PF14748"/>
    </source>
</evidence>
<evidence type="ECO:0000256" key="3">
    <source>
        <dbReference type="ARBA" id="ARBA00023002"/>
    </source>
</evidence>
<dbReference type="Gene3D" id="3.40.50.720">
    <property type="entry name" value="NAD(P)-binding Rossmann-like Domain"/>
    <property type="match status" value="1"/>
</dbReference>
<keyword evidence="4 7" id="KW-0028">Amino-acid biosynthesis</keyword>
<dbReference type="InterPro" id="IPR000304">
    <property type="entry name" value="Pyrroline-COOH_reductase"/>
</dbReference>
<dbReference type="SUPFAM" id="SSF51735">
    <property type="entry name" value="NAD(P)-binding Rossmann-fold domains"/>
    <property type="match status" value="1"/>
</dbReference>
<evidence type="ECO:0000256" key="2">
    <source>
        <dbReference type="ARBA" id="ARBA00022857"/>
    </source>
</evidence>
<dbReference type="GO" id="GO:0055129">
    <property type="term" value="P:L-proline biosynthetic process"/>
    <property type="evidence" value="ECO:0007669"/>
    <property type="project" value="UniProtKB-UniRule"/>
</dbReference>
<dbReference type="PANTHER" id="PTHR11645">
    <property type="entry name" value="PYRROLINE-5-CARBOXYLATE REDUCTASE"/>
    <property type="match status" value="1"/>
</dbReference>
<protein>
    <recommendedName>
        <fullName evidence="4 5">Pyrroline-5-carboxylate reductase</fullName>
        <shortName evidence="4">P5C reductase</shortName>
        <shortName evidence="4">P5CR</shortName>
        <ecNumber evidence="4 5">1.5.1.2</ecNumber>
    </recommendedName>
    <alternativeName>
        <fullName evidence="4">PCA reductase</fullName>
    </alternativeName>
</protein>
<dbReference type="SUPFAM" id="SSF48179">
    <property type="entry name" value="6-phosphogluconate dehydrogenase C-terminal domain-like"/>
    <property type="match status" value="1"/>
</dbReference>
<dbReference type="EMBL" id="CP000108">
    <property type="protein sequence ID" value="ABB28932.1"/>
    <property type="molecule type" value="Genomic_DNA"/>
</dbReference>
<comment type="pathway">
    <text evidence="4 7">Amino-acid biosynthesis; L-proline biosynthesis; L-proline from L-glutamate 5-semialdehyde: step 1/1.</text>
</comment>
<comment type="catalytic activity">
    <reaction evidence="4">
        <text>L-proline + NAD(+) = (S)-1-pyrroline-5-carboxylate + NADH + 2 H(+)</text>
        <dbReference type="Rhea" id="RHEA:14105"/>
        <dbReference type="ChEBI" id="CHEBI:15378"/>
        <dbReference type="ChEBI" id="CHEBI:17388"/>
        <dbReference type="ChEBI" id="CHEBI:57540"/>
        <dbReference type="ChEBI" id="CHEBI:57945"/>
        <dbReference type="ChEBI" id="CHEBI:60039"/>
        <dbReference type="EC" id="1.5.1.2"/>
    </reaction>
</comment>
<reference evidence="10" key="1">
    <citation type="submission" date="2005-08" db="EMBL/GenBank/DDBJ databases">
        <title>Complete sequence of Chlorobium chlorochromatii CaD3.</title>
        <authorList>
            <person name="Copeland A."/>
            <person name="Lucas S."/>
            <person name="Lapidus A."/>
            <person name="Barry K."/>
            <person name="Detter J.C."/>
            <person name="Glavina T."/>
            <person name="Hammon N."/>
            <person name="Israni S."/>
            <person name="Pitluck S."/>
            <person name="Bryant D."/>
            <person name="Schmutz J."/>
            <person name="Larimer F."/>
            <person name="Land M."/>
            <person name="Kyrpides N."/>
            <person name="Ivanova N."/>
            <person name="Richardson P."/>
        </authorList>
    </citation>
    <scope>NUCLEOTIDE SEQUENCE [LARGE SCALE GENOMIC DNA]</scope>
    <source>
        <strain evidence="10">CaD3</strain>
    </source>
</reference>
<dbReference type="UniPathway" id="UPA00098">
    <property type="reaction ID" value="UER00361"/>
</dbReference>
<gene>
    <name evidence="4" type="primary">proC</name>
    <name evidence="10" type="ordered locus">Cag_1680</name>
</gene>
<feature type="binding site" evidence="6">
    <location>
        <begin position="91"/>
        <end position="94"/>
    </location>
    <ligand>
        <name>NADP(+)</name>
        <dbReference type="ChEBI" id="CHEBI:58349"/>
    </ligand>
</feature>
<dbReference type="AlphaFoldDB" id="Q3APZ3"/>
<dbReference type="Pfam" id="PF14748">
    <property type="entry name" value="P5CR_dimer"/>
    <property type="match status" value="1"/>
</dbReference>
<dbReference type="InterPro" id="IPR028939">
    <property type="entry name" value="P5C_Rdtase_cat_N"/>
</dbReference>
<dbReference type="EC" id="1.5.1.2" evidence="4 5"/>
<keyword evidence="2 4" id="KW-0521">NADP</keyword>
<proteinExistence type="inferred from homology"/>
<comment type="subcellular location">
    <subcellularLocation>
        <location evidence="4">Cytoplasm</location>
    </subcellularLocation>
</comment>
<keyword evidence="4 7" id="KW-0641">Proline biosynthesis</keyword>
<feature type="domain" description="Pyrroline-5-carboxylate reductase catalytic N-terminal" evidence="8">
    <location>
        <begin position="28"/>
        <end position="120"/>
    </location>
</feature>
<dbReference type="GO" id="GO:0005737">
    <property type="term" value="C:cytoplasm"/>
    <property type="evidence" value="ECO:0007669"/>
    <property type="project" value="UniProtKB-SubCell"/>
</dbReference>
<evidence type="ECO:0000256" key="4">
    <source>
        <dbReference type="HAMAP-Rule" id="MF_01925"/>
    </source>
</evidence>
<comment type="similarity">
    <text evidence="1 4 7">Belongs to the pyrroline-5-carboxylate reductase family.</text>
</comment>